<comment type="caution">
    <text evidence="1">The sequence shown here is derived from an EMBL/GenBank/DDBJ whole genome shotgun (WGS) entry which is preliminary data.</text>
</comment>
<dbReference type="PROSITE" id="PS51257">
    <property type="entry name" value="PROKAR_LIPOPROTEIN"/>
    <property type="match status" value="1"/>
</dbReference>
<reference evidence="1 2" key="1">
    <citation type="submission" date="2022-11" db="EMBL/GenBank/DDBJ databases">
        <title>Draft genome sequence of Saccharopolyspora sp. WRP15-2 isolated from rhizosphere soils of wild rice in Thailand.</title>
        <authorList>
            <person name="Duangmal K."/>
            <person name="Kammanee S."/>
            <person name="Muangham S."/>
        </authorList>
    </citation>
    <scope>NUCLEOTIDE SEQUENCE [LARGE SCALE GENOMIC DNA]</scope>
    <source>
        <strain evidence="1 2">WRP15-2</strain>
    </source>
</reference>
<organism evidence="1 2">
    <name type="scientific">Saccharopolyspora oryzae</name>
    <dbReference type="NCBI Taxonomy" id="2997343"/>
    <lineage>
        <taxon>Bacteria</taxon>
        <taxon>Bacillati</taxon>
        <taxon>Actinomycetota</taxon>
        <taxon>Actinomycetes</taxon>
        <taxon>Pseudonocardiales</taxon>
        <taxon>Pseudonocardiaceae</taxon>
        <taxon>Saccharopolyspora</taxon>
    </lineage>
</organism>
<dbReference type="EMBL" id="JAQGLA010000015">
    <property type="protein sequence ID" value="MDA3626422.1"/>
    <property type="molecule type" value="Genomic_DNA"/>
</dbReference>
<evidence type="ECO:0000313" key="1">
    <source>
        <dbReference type="EMBL" id="MDA3626422.1"/>
    </source>
</evidence>
<gene>
    <name evidence="1" type="ORF">OU415_13325</name>
</gene>
<dbReference type="Proteomes" id="UP001210380">
    <property type="component" value="Unassembled WGS sequence"/>
</dbReference>
<accession>A0ABT4UXK0</accession>
<dbReference type="RefSeq" id="WP_270949016.1">
    <property type="nucleotide sequence ID" value="NZ_JAQGLA010000015.1"/>
</dbReference>
<evidence type="ECO:0000313" key="2">
    <source>
        <dbReference type="Proteomes" id="UP001210380"/>
    </source>
</evidence>
<sequence>MRLVLLVLAVFGVIGLSGCSGSGEAEPSVDEALAFTGLVVPQGSEVVAFDAEHGIDSRYRLAVAVNADAVDRLLADSQFSAPLEQGRAAIQASLPQVSIGTDIASATDELPPGPGRPTEAHRELLLDRSNPARPVIHVWAFTT</sequence>
<keyword evidence="2" id="KW-1185">Reference proteome</keyword>
<name>A0ABT4UXK0_9PSEU</name>
<protein>
    <submittedName>
        <fullName evidence="1">Uncharacterized protein</fullName>
    </submittedName>
</protein>
<proteinExistence type="predicted"/>